<keyword evidence="1" id="KW-0539">Nucleus</keyword>
<evidence type="ECO:0000256" key="2">
    <source>
        <dbReference type="SAM" id="MobiDB-lite"/>
    </source>
</evidence>
<dbReference type="GO" id="GO:0000981">
    <property type="term" value="F:DNA-binding transcription factor activity, RNA polymerase II-specific"/>
    <property type="evidence" value="ECO:0007669"/>
    <property type="project" value="InterPro"/>
</dbReference>
<proteinExistence type="predicted"/>
<dbReference type="InterPro" id="IPR001138">
    <property type="entry name" value="Zn2Cys6_DnaBD"/>
</dbReference>
<dbReference type="InterPro" id="IPR036864">
    <property type="entry name" value="Zn2-C6_fun-type_DNA-bd_sf"/>
</dbReference>
<name>A0A9P7RC60_9PEZI</name>
<evidence type="ECO:0000259" key="3">
    <source>
        <dbReference type="PROSITE" id="PS50048"/>
    </source>
</evidence>
<organism evidence="4 5">
    <name type="scientific">Colletotrichum scovillei</name>
    <dbReference type="NCBI Taxonomy" id="1209932"/>
    <lineage>
        <taxon>Eukaryota</taxon>
        <taxon>Fungi</taxon>
        <taxon>Dikarya</taxon>
        <taxon>Ascomycota</taxon>
        <taxon>Pezizomycotina</taxon>
        <taxon>Sordariomycetes</taxon>
        <taxon>Hypocreomycetidae</taxon>
        <taxon>Glomerellales</taxon>
        <taxon>Glomerellaceae</taxon>
        <taxon>Colletotrichum</taxon>
        <taxon>Colletotrichum acutatum species complex</taxon>
    </lineage>
</organism>
<reference evidence="4" key="1">
    <citation type="submission" date="2021-05" db="EMBL/GenBank/DDBJ databases">
        <title>Comparative genomics of three Colletotrichum scovillei strains and genetic complementation revealed genes involved fungal growth and virulence on chili pepper.</title>
        <authorList>
            <person name="Hsieh D.-K."/>
            <person name="Chuang S.-C."/>
            <person name="Chen C.-Y."/>
            <person name="Chao Y.-T."/>
            <person name="Lu M.-Y.J."/>
            <person name="Lee M.-H."/>
            <person name="Shih M.-C."/>
        </authorList>
    </citation>
    <scope>NUCLEOTIDE SEQUENCE</scope>
    <source>
        <strain evidence="4">Coll-153</strain>
    </source>
</reference>
<sequence length="453" mass="50524">MNNQDYQMNNQDYQMNNQQMNYRQMIYQQICQQIYQQMNPEYYGINEQWSEAYSGVVPVNHDGQNIDGESEITQNQLDEVFSDLTSSMPQGSESTVTSDVVQGAGVFDNAAHQAGGMDASNSGENYIQPHMLHLNGSAPLPAPVPVPSAPFFAPEVPAAGNLFAQEFDEDAGDDNVVGDVLGPNNQDARVQKRGKGKGKAKAKAPRKAKEATPDKPARAVRAFSCKSCRRKKTKCDGSPGTACSKCQKSGTACEIDGRDGRTNKTTIDKYESLRVALNAHLVRLAQICHHFCQKRYGPEERSELAGGAVATLERHRFKGIPIEPWRIQDILRPSDPSTYQLPGYRSRLVQVGQQAKQMTITLAKLIEMLTQKDMELLTQEDIETLTQKDIEMLTQQDDGRWRAGCRLTAELFDSNPEFPSFDAKINAVFFTDMQNYIYGILANEVDEIIARHL</sequence>
<dbReference type="EMBL" id="JAESDN010000003">
    <property type="protein sequence ID" value="KAG7053832.1"/>
    <property type="molecule type" value="Genomic_DNA"/>
</dbReference>
<dbReference type="Proteomes" id="UP000699042">
    <property type="component" value="Unassembled WGS sequence"/>
</dbReference>
<evidence type="ECO:0000313" key="4">
    <source>
        <dbReference type="EMBL" id="KAG7053832.1"/>
    </source>
</evidence>
<dbReference type="Pfam" id="PF00172">
    <property type="entry name" value="Zn_clus"/>
    <property type="match status" value="1"/>
</dbReference>
<dbReference type="SMART" id="SM00066">
    <property type="entry name" value="GAL4"/>
    <property type="match status" value="1"/>
</dbReference>
<dbReference type="GO" id="GO:0008270">
    <property type="term" value="F:zinc ion binding"/>
    <property type="evidence" value="ECO:0007669"/>
    <property type="project" value="InterPro"/>
</dbReference>
<dbReference type="PROSITE" id="PS50048">
    <property type="entry name" value="ZN2_CY6_FUNGAL_2"/>
    <property type="match status" value="1"/>
</dbReference>
<dbReference type="AlphaFoldDB" id="A0A9P7RC60"/>
<evidence type="ECO:0000313" key="5">
    <source>
        <dbReference type="Proteomes" id="UP000699042"/>
    </source>
</evidence>
<comment type="caution">
    <text evidence="4">The sequence shown here is derived from an EMBL/GenBank/DDBJ whole genome shotgun (WGS) entry which is preliminary data.</text>
</comment>
<feature type="domain" description="Zn(2)-C6 fungal-type" evidence="3">
    <location>
        <begin position="224"/>
        <end position="255"/>
    </location>
</feature>
<gene>
    <name evidence="4" type="ORF">JMJ77_000912</name>
</gene>
<dbReference type="CDD" id="cd00067">
    <property type="entry name" value="GAL4"/>
    <property type="match status" value="1"/>
</dbReference>
<dbReference type="Gene3D" id="4.10.240.10">
    <property type="entry name" value="Zn(2)-C6 fungal-type DNA-binding domain"/>
    <property type="match status" value="1"/>
</dbReference>
<feature type="region of interest" description="Disordered" evidence="2">
    <location>
        <begin position="173"/>
        <end position="215"/>
    </location>
</feature>
<feature type="compositionally biased region" description="Basic residues" evidence="2">
    <location>
        <begin position="191"/>
        <end position="206"/>
    </location>
</feature>
<accession>A0A9P7RC60</accession>
<keyword evidence="5" id="KW-1185">Reference proteome</keyword>
<dbReference type="OrthoDB" id="4849876at2759"/>
<dbReference type="SUPFAM" id="SSF57701">
    <property type="entry name" value="Zn2/Cys6 DNA-binding domain"/>
    <property type="match status" value="1"/>
</dbReference>
<evidence type="ECO:0000256" key="1">
    <source>
        <dbReference type="ARBA" id="ARBA00023242"/>
    </source>
</evidence>
<dbReference type="PROSITE" id="PS00463">
    <property type="entry name" value="ZN2_CY6_FUNGAL_1"/>
    <property type="match status" value="1"/>
</dbReference>
<protein>
    <recommendedName>
        <fullName evidence="3">Zn(2)-C6 fungal-type domain-containing protein</fullName>
    </recommendedName>
</protein>